<evidence type="ECO:0000313" key="2">
    <source>
        <dbReference type="Proteomes" id="UP000542674"/>
    </source>
</evidence>
<reference evidence="1 2" key="1">
    <citation type="submission" date="2020-08" db="EMBL/GenBank/DDBJ databases">
        <title>Sequencing the genomes of 1000 actinobacteria strains.</title>
        <authorList>
            <person name="Klenk H.-P."/>
        </authorList>
    </citation>
    <scope>NUCLEOTIDE SEQUENCE [LARGE SCALE GENOMIC DNA]</scope>
    <source>
        <strain evidence="1 2">DSM 45084</strain>
    </source>
</reference>
<dbReference type="AlphaFoldDB" id="A0A7W7T950"/>
<organism evidence="1 2">
    <name type="scientific">Saccharothrix violaceirubra</name>
    <dbReference type="NCBI Taxonomy" id="413306"/>
    <lineage>
        <taxon>Bacteria</taxon>
        <taxon>Bacillati</taxon>
        <taxon>Actinomycetota</taxon>
        <taxon>Actinomycetes</taxon>
        <taxon>Pseudonocardiales</taxon>
        <taxon>Pseudonocardiaceae</taxon>
        <taxon>Saccharothrix</taxon>
    </lineage>
</organism>
<sequence>MTEYLTKSIGDCHDARTTRQEEHAERLCAELAVTPCSPQCPVWLLYGVQPRGARVSMEPGKCKGKAHKRSTLGVAGRRVLVSRKWSGKSLADHKHDRVAFVRQLLADVGIAQDEQPRRVAWHNVRPGDPNVPPRAHLLMRAVAERRRWKAEYTAALLASASPPNHSATPQAA</sequence>
<proteinExistence type="predicted"/>
<comment type="caution">
    <text evidence="1">The sequence shown here is derived from an EMBL/GenBank/DDBJ whole genome shotgun (WGS) entry which is preliminary data.</text>
</comment>
<evidence type="ECO:0000313" key="1">
    <source>
        <dbReference type="EMBL" id="MBB4968636.1"/>
    </source>
</evidence>
<dbReference type="Proteomes" id="UP000542674">
    <property type="component" value="Unassembled WGS sequence"/>
</dbReference>
<dbReference type="EMBL" id="JACHJS010000001">
    <property type="protein sequence ID" value="MBB4968636.1"/>
    <property type="molecule type" value="Genomic_DNA"/>
</dbReference>
<protein>
    <submittedName>
        <fullName evidence="1">Uncharacterized protein</fullName>
    </submittedName>
</protein>
<dbReference type="InterPro" id="IPR046828">
    <property type="entry name" value="RepSA"/>
</dbReference>
<keyword evidence="2" id="KW-1185">Reference proteome</keyword>
<accession>A0A7W7T950</accession>
<dbReference type="Pfam" id="PF20199">
    <property type="entry name" value="RepSA"/>
    <property type="match status" value="1"/>
</dbReference>
<gene>
    <name evidence="1" type="ORF">F4559_005995</name>
</gene>
<name>A0A7W7T950_9PSEU</name>